<name>A0A834HK74_RHYFE</name>
<feature type="signal peptide" evidence="2">
    <location>
        <begin position="1"/>
        <end position="16"/>
    </location>
</feature>
<dbReference type="OrthoDB" id="6779610at2759"/>
<dbReference type="AlphaFoldDB" id="A0A834HK74"/>
<keyword evidence="4" id="KW-1185">Reference proteome</keyword>
<reference evidence="3" key="1">
    <citation type="submission" date="2020-08" db="EMBL/GenBank/DDBJ databases">
        <title>Genome sequencing and assembly of the red palm weevil Rhynchophorus ferrugineus.</title>
        <authorList>
            <person name="Dias G.B."/>
            <person name="Bergman C.M."/>
            <person name="Manee M."/>
        </authorList>
    </citation>
    <scope>NUCLEOTIDE SEQUENCE</scope>
    <source>
        <strain evidence="3">AA-2017</strain>
        <tissue evidence="3">Whole larva</tissue>
    </source>
</reference>
<accession>A0A834HK74</accession>
<comment type="caution">
    <text evidence="3">The sequence shown here is derived from an EMBL/GenBank/DDBJ whole genome shotgun (WGS) entry which is preliminary data.</text>
</comment>
<evidence type="ECO:0000256" key="2">
    <source>
        <dbReference type="SAM" id="SignalP"/>
    </source>
</evidence>
<feature type="chain" id="PRO_5032912056" evidence="2">
    <location>
        <begin position="17"/>
        <end position="952"/>
    </location>
</feature>
<sequence length="952" mass="105760">MIRIILLTLLVALSSGFRIPVPHTVYGIPLEYQTPKTLAENTPDQLTPDVPIQYQESEINQNGPHEVYTLPKTRLLIENNPKLVEIQYNYVAPQLSTTLPPASDASDIASHKPHSVPVNSPDASHVSVTKLLQETPKPIDVQYGYAIPQASSTVKPAGVHIISQEYSQLSPTDPIISHEPVIPQEAVKPVEVRYDYSLQQIASTVAPEAPKPQEVYGVPLASNEVEGSPASTPLIPSQSEQHNAPQETLKPVEVQYGYSVHKVVPTVAPVAPVVHQVYGLPDQSHQEHHELPQEALKPVEVQYEYSLHHEAPTTVAPSVPVVHEIYGVPSEAHQEENAPKPHEIPQEAVKPVEVQYEYSLHNVASTAAPVVSAIHEVYGLPSEYQGHNAPKQYGVPQEILKPVEVQYEYSLHHEAPTVASVVPIIHEVYGLPSEAHQEHNAPKQHEVSQEAIKPVEVKYEYTLHKIPSATPVAPAVHDVYGLSSEYQEHNAPKQHGEPQETLEPVEVQYEYSLHHETPTVAPVVPVVHEVYGLPSKAYQEHIAPRPHEVPQEAIKPVEVKYEYTLHKVPLTAAPVAPAVHEVYGLPSEHQEQNAPIQHGVPQETLKPVEVQYDYSLHHEAPTVAPVVPVVHEVHGLPSQYKEHNTPKQHEEPQEILKPVEVQYEYSLNHRVPTIVAPVVPIVHEVYGLPSEAQQEHTAPKQHEVPQEAIKPVEVKYEYSLHKVPLTATPVTPAVHEVYGLASEHQEHNALNQHEVPQEALKPAEVQYEYFLHQVSSTAAPLVHEVYGLAAESNKALQEPTKTVDIHYDYSVPHVPSSLAPALPALPVISHDSNTKPIEIQYKFILPDDHPEETEYPLHLLEIPHGTSLMSGPSNHGHSSNPIEIKSQDTLPQSKLLAPGYELPKAIREHHHSYNIGPMDNTKPKKEYIVPDEVPNRVIVPHTVYGVPLKYRT</sequence>
<evidence type="ECO:0000256" key="1">
    <source>
        <dbReference type="SAM" id="MobiDB-lite"/>
    </source>
</evidence>
<dbReference type="Proteomes" id="UP000625711">
    <property type="component" value="Unassembled WGS sequence"/>
</dbReference>
<dbReference type="EMBL" id="JAACXV010022671">
    <property type="protein sequence ID" value="KAF7263258.1"/>
    <property type="molecule type" value="Genomic_DNA"/>
</dbReference>
<gene>
    <name evidence="3" type="ORF">GWI33_003264</name>
</gene>
<evidence type="ECO:0000313" key="3">
    <source>
        <dbReference type="EMBL" id="KAF7263258.1"/>
    </source>
</evidence>
<proteinExistence type="predicted"/>
<protein>
    <submittedName>
        <fullName evidence="3">Uncharacterized protein</fullName>
    </submittedName>
</protein>
<evidence type="ECO:0000313" key="4">
    <source>
        <dbReference type="Proteomes" id="UP000625711"/>
    </source>
</evidence>
<organism evidence="3 4">
    <name type="scientific">Rhynchophorus ferrugineus</name>
    <name type="common">Red palm weevil</name>
    <name type="synonym">Curculio ferrugineus</name>
    <dbReference type="NCBI Taxonomy" id="354439"/>
    <lineage>
        <taxon>Eukaryota</taxon>
        <taxon>Metazoa</taxon>
        <taxon>Ecdysozoa</taxon>
        <taxon>Arthropoda</taxon>
        <taxon>Hexapoda</taxon>
        <taxon>Insecta</taxon>
        <taxon>Pterygota</taxon>
        <taxon>Neoptera</taxon>
        <taxon>Endopterygota</taxon>
        <taxon>Coleoptera</taxon>
        <taxon>Polyphaga</taxon>
        <taxon>Cucujiformia</taxon>
        <taxon>Curculionidae</taxon>
        <taxon>Dryophthorinae</taxon>
        <taxon>Rhynchophorus</taxon>
    </lineage>
</organism>
<keyword evidence="2" id="KW-0732">Signal</keyword>
<feature type="region of interest" description="Disordered" evidence="1">
    <location>
        <begin position="102"/>
        <end position="122"/>
    </location>
</feature>